<keyword evidence="1" id="KW-0472">Membrane</keyword>
<proteinExistence type="predicted"/>
<keyword evidence="1" id="KW-1133">Transmembrane helix</keyword>
<dbReference type="AlphaFoldDB" id="A0A256VLG0"/>
<comment type="caution">
    <text evidence="2">The sequence shown here is derived from an EMBL/GenBank/DDBJ whole genome shotgun (WGS) entry which is preliminary data.</text>
</comment>
<feature type="transmembrane region" description="Helical" evidence="1">
    <location>
        <begin position="81"/>
        <end position="108"/>
    </location>
</feature>
<accession>A0A256VLG0</accession>
<evidence type="ECO:0000313" key="3">
    <source>
        <dbReference type="Proteomes" id="UP000216122"/>
    </source>
</evidence>
<reference evidence="2 3" key="2">
    <citation type="submission" date="2017-09" db="EMBL/GenBank/DDBJ databases">
        <title>Tripartite evolution among Lactobacillus johnsonii, Lactobacillus taiwanensis, Lactobacillus reuteri and their rodent host.</title>
        <authorList>
            <person name="Wang T."/>
            <person name="Knowles S."/>
            <person name="Cheng C."/>
        </authorList>
    </citation>
    <scope>NUCLEOTIDE SEQUENCE [LARGE SCALE GENOMIC DNA]</scope>
    <source>
        <strain evidence="2 3">103v</strain>
    </source>
</reference>
<evidence type="ECO:0000256" key="1">
    <source>
        <dbReference type="SAM" id="Phobius"/>
    </source>
</evidence>
<organism evidence="2 3">
    <name type="scientific">Limosilactobacillus reuteri</name>
    <name type="common">Lactobacillus reuteri</name>
    <dbReference type="NCBI Taxonomy" id="1598"/>
    <lineage>
        <taxon>Bacteria</taxon>
        <taxon>Bacillati</taxon>
        <taxon>Bacillota</taxon>
        <taxon>Bacilli</taxon>
        <taxon>Lactobacillales</taxon>
        <taxon>Lactobacillaceae</taxon>
        <taxon>Limosilactobacillus</taxon>
    </lineage>
</organism>
<keyword evidence="1" id="KW-0812">Transmembrane</keyword>
<dbReference type="Proteomes" id="UP000216122">
    <property type="component" value="Unassembled WGS sequence"/>
</dbReference>
<feature type="transmembrane region" description="Helical" evidence="1">
    <location>
        <begin position="35"/>
        <end position="61"/>
    </location>
</feature>
<evidence type="ECO:0000313" key="2">
    <source>
        <dbReference type="EMBL" id="OYT03639.1"/>
    </source>
</evidence>
<name>A0A256VLG0_LIMRT</name>
<sequence length="113" mass="12499">MKREAEQELLKTLNGQLSELPAVAKTMVQQYQMSAIVLSILCGVLFIAALTGTIWLSIFFFRKHRDYHDSYDFVSGMTAMFGGTISVCLLTALCLNIIHACAPIASIIKDLLN</sequence>
<protein>
    <submittedName>
        <fullName evidence="2">Uncharacterized protein</fullName>
    </submittedName>
</protein>
<gene>
    <name evidence="2" type="ORF">CBG21_05045</name>
</gene>
<reference evidence="3" key="1">
    <citation type="submission" date="2017-05" db="EMBL/GenBank/DDBJ databases">
        <authorList>
            <person name="Lin X.B."/>
            <person name="Stothard P."/>
            <person name="Tasseva G."/>
            <person name="Walter J."/>
        </authorList>
    </citation>
    <scope>NUCLEOTIDE SEQUENCE [LARGE SCALE GENOMIC DNA]</scope>
    <source>
        <strain evidence="3">103v</strain>
    </source>
</reference>
<dbReference type="RefSeq" id="WP_094504176.1">
    <property type="nucleotide sequence ID" value="NZ_NGPH01000030.1"/>
</dbReference>
<dbReference type="EMBL" id="NGQC01000031">
    <property type="protein sequence ID" value="OYT03639.1"/>
    <property type="molecule type" value="Genomic_DNA"/>
</dbReference>